<dbReference type="InterPro" id="IPR014922">
    <property type="entry name" value="YdhG-like"/>
</dbReference>
<gene>
    <name evidence="2" type="ORF">GCM10023149_35580</name>
</gene>
<dbReference type="Pfam" id="PF08818">
    <property type="entry name" value="DUF1801"/>
    <property type="match status" value="1"/>
</dbReference>
<dbReference type="Proteomes" id="UP001500582">
    <property type="component" value="Unassembled WGS sequence"/>
</dbReference>
<evidence type="ECO:0000313" key="2">
    <source>
        <dbReference type="EMBL" id="GAA4330412.1"/>
    </source>
</evidence>
<feature type="domain" description="YdhG-like" evidence="1">
    <location>
        <begin position="20"/>
        <end position="115"/>
    </location>
</feature>
<dbReference type="SUPFAM" id="SSF159888">
    <property type="entry name" value="YdhG-like"/>
    <property type="match status" value="1"/>
</dbReference>
<reference evidence="3" key="1">
    <citation type="journal article" date="2019" name="Int. J. Syst. Evol. Microbiol.">
        <title>The Global Catalogue of Microorganisms (GCM) 10K type strain sequencing project: providing services to taxonomists for standard genome sequencing and annotation.</title>
        <authorList>
            <consortium name="The Broad Institute Genomics Platform"/>
            <consortium name="The Broad Institute Genome Sequencing Center for Infectious Disease"/>
            <person name="Wu L."/>
            <person name="Ma J."/>
        </authorList>
    </citation>
    <scope>NUCLEOTIDE SEQUENCE [LARGE SCALE GENOMIC DNA]</scope>
    <source>
        <strain evidence="3">JCM 17705</strain>
    </source>
</reference>
<dbReference type="Pfam" id="PF13376">
    <property type="entry name" value="OmdA"/>
    <property type="match status" value="1"/>
</dbReference>
<accession>A0ABP8GV73</accession>
<dbReference type="EMBL" id="BAABFT010000010">
    <property type="protein sequence ID" value="GAA4330412.1"/>
    <property type="molecule type" value="Genomic_DNA"/>
</dbReference>
<evidence type="ECO:0000313" key="3">
    <source>
        <dbReference type="Proteomes" id="UP001500582"/>
    </source>
</evidence>
<sequence length="206" mass="23570">MEQYDNRIDVYIDKAADFAKPILTHLRKLVHLASPEIKETMKWSAPFFEYKGILCHMMAFKQHCGFGFWKADLLPDPHGILQTEAGESAGNLGKLTTLADLPEDDILIWYIREAIAAKDMSPAVKPAAATKKAAIKTIPTEAPQYFADLLDKNPEAKAYFDKFSPSQRKEYITWFEDAKSDATRQKRLDTAIEWISEGKSRHWKYK</sequence>
<evidence type="ECO:0000259" key="1">
    <source>
        <dbReference type="Pfam" id="PF08818"/>
    </source>
</evidence>
<keyword evidence="3" id="KW-1185">Reference proteome</keyword>
<protein>
    <recommendedName>
        <fullName evidence="1">YdhG-like domain-containing protein</fullName>
    </recommendedName>
</protein>
<dbReference type="Gene3D" id="3.90.1150.200">
    <property type="match status" value="1"/>
</dbReference>
<proteinExistence type="predicted"/>
<name>A0ABP8GV73_9SPHI</name>
<organism evidence="2 3">
    <name type="scientific">Mucilaginibacter gynuensis</name>
    <dbReference type="NCBI Taxonomy" id="1302236"/>
    <lineage>
        <taxon>Bacteria</taxon>
        <taxon>Pseudomonadati</taxon>
        <taxon>Bacteroidota</taxon>
        <taxon>Sphingobacteriia</taxon>
        <taxon>Sphingobacteriales</taxon>
        <taxon>Sphingobacteriaceae</taxon>
        <taxon>Mucilaginibacter</taxon>
    </lineage>
</organism>
<dbReference type="RefSeq" id="WP_345212497.1">
    <property type="nucleotide sequence ID" value="NZ_BAABFT010000010.1"/>
</dbReference>
<comment type="caution">
    <text evidence="2">The sequence shown here is derived from an EMBL/GenBank/DDBJ whole genome shotgun (WGS) entry which is preliminary data.</text>
</comment>